<keyword evidence="7" id="KW-1185">Reference proteome</keyword>
<organism evidence="6 7">
    <name type="scientific">Capsulimonas corticalis</name>
    <dbReference type="NCBI Taxonomy" id="2219043"/>
    <lineage>
        <taxon>Bacteria</taxon>
        <taxon>Bacillati</taxon>
        <taxon>Armatimonadota</taxon>
        <taxon>Armatimonadia</taxon>
        <taxon>Capsulimonadales</taxon>
        <taxon>Capsulimonadaceae</taxon>
        <taxon>Capsulimonas</taxon>
    </lineage>
</organism>
<evidence type="ECO:0000259" key="5">
    <source>
        <dbReference type="Pfam" id="PF22740"/>
    </source>
</evidence>
<name>A0A402CR04_9BACT</name>
<dbReference type="InterPro" id="IPR027417">
    <property type="entry name" value="P-loop_NTPase"/>
</dbReference>
<dbReference type="Pfam" id="PF03668">
    <property type="entry name" value="RapZ-like_N"/>
    <property type="match status" value="1"/>
</dbReference>
<dbReference type="KEGG" id="ccot:CCAX7_65290"/>
<dbReference type="NCBIfam" id="NF003828">
    <property type="entry name" value="PRK05416.1"/>
    <property type="match status" value="1"/>
</dbReference>
<feature type="domain" description="RapZ C-terminal" evidence="5">
    <location>
        <begin position="167"/>
        <end position="286"/>
    </location>
</feature>
<dbReference type="FunCoup" id="A0A402CR04">
    <property type="interactions" value="178"/>
</dbReference>
<evidence type="ECO:0000256" key="2">
    <source>
        <dbReference type="ARBA" id="ARBA00022840"/>
    </source>
</evidence>
<protein>
    <submittedName>
        <fullName evidence="6">Nucleotide-binding protein</fullName>
    </submittedName>
</protein>
<reference evidence="6 7" key="1">
    <citation type="journal article" date="2019" name="Int. J. Syst. Evol. Microbiol.">
        <title>Capsulimonas corticalis gen. nov., sp. nov., an aerobic capsulated bacterium, of a novel bacterial order, Capsulimonadales ord. nov., of the class Armatimonadia of the phylum Armatimonadetes.</title>
        <authorList>
            <person name="Li J."/>
            <person name="Kudo C."/>
            <person name="Tonouchi A."/>
        </authorList>
    </citation>
    <scope>NUCLEOTIDE SEQUENCE [LARGE SCALE GENOMIC DNA]</scope>
    <source>
        <strain evidence="6 7">AX-7</strain>
    </source>
</reference>
<dbReference type="OrthoDB" id="9784461at2"/>
<dbReference type="AlphaFoldDB" id="A0A402CR04"/>
<evidence type="ECO:0000313" key="7">
    <source>
        <dbReference type="Proteomes" id="UP000287394"/>
    </source>
</evidence>
<dbReference type="InterPro" id="IPR005337">
    <property type="entry name" value="RapZ-like"/>
</dbReference>
<evidence type="ECO:0000313" key="6">
    <source>
        <dbReference type="EMBL" id="BDI34478.1"/>
    </source>
</evidence>
<evidence type="ECO:0000256" key="3">
    <source>
        <dbReference type="ARBA" id="ARBA00023134"/>
    </source>
</evidence>
<dbReference type="Proteomes" id="UP000287394">
    <property type="component" value="Chromosome"/>
</dbReference>
<dbReference type="Pfam" id="PF22740">
    <property type="entry name" value="PapZ_C"/>
    <property type="match status" value="1"/>
</dbReference>
<keyword evidence="1" id="KW-0547">Nucleotide-binding</keyword>
<evidence type="ECO:0000259" key="4">
    <source>
        <dbReference type="Pfam" id="PF03668"/>
    </source>
</evidence>
<dbReference type="GO" id="GO:0005525">
    <property type="term" value="F:GTP binding"/>
    <property type="evidence" value="ECO:0007669"/>
    <property type="project" value="UniProtKB-UniRule"/>
</dbReference>
<accession>A0A402CR04</accession>
<dbReference type="PANTHER" id="PTHR30448">
    <property type="entry name" value="RNASE ADAPTER PROTEIN RAPZ"/>
    <property type="match status" value="1"/>
</dbReference>
<gene>
    <name evidence="6" type="ORF">CCAX7_65290</name>
</gene>
<dbReference type="SUPFAM" id="SSF52540">
    <property type="entry name" value="P-loop containing nucleoside triphosphate hydrolases"/>
    <property type="match status" value="1"/>
</dbReference>
<dbReference type="HAMAP" id="MF_00636">
    <property type="entry name" value="RapZ_like"/>
    <property type="match status" value="1"/>
</dbReference>
<keyword evidence="2" id="KW-0067">ATP-binding</keyword>
<dbReference type="PIRSF" id="PIRSF005052">
    <property type="entry name" value="P-loopkin"/>
    <property type="match status" value="1"/>
</dbReference>
<sequence length="288" mass="32350">MELVVITGMSGAGKTVAARVFEDMSYNVVDNLPPVLLPELVEKCLAVHDEAMGGLLAVVIDARAGSFFMGWEPALKLIRRMGVEPKVLFLDAIDTVLVQRFKETRRKHPIFDDQGGILGSIRLERTMLEPMKETANKVIDTSDLDTHYFRNLLLAGFSPQDDKNKGLTVTISSFGFKYGLPLDADLVFDVRFLVNPHYVDELRPCDGRDPKVEEFVMADPDCEPFLTKIYDLLDFCVPQYIEEGKAYLTVSIGCTGGRHRSVVVAEKIAAHLRDKDYRVLTQHRDVDK</sequence>
<proteinExistence type="inferred from homology"/>
<dbReference type="GO" id="GO:0005524">
    <property type="term" value="F:ATP binding"/>
    <property type="evidence" value="ECO:0007669"/>
    <property type="project" value="UniProtKB-UniRule"/>
</dbReference>
<dbReference type="RefSeq" id="WP_119319839.1">
    <property type="nucleotide sequence ID" value="NZ_AP025739.1"/>
</dbReference>
<evidence type="ECO:0000256" key="1">
    <source>
        <dbReference type="ARBA" id="ARBA00022741"/>
    </source>
</evidence>
<keyword evidence="3" id="KW-0342">GTP-binding</keyword>
<feature type="domain" description="RapZ-like N-terminal" evidence="4">
    <location>
        <begin position="1"/>
        <end position="154"/>
    </location>
</feature>
<dbReference type="EMBL" id="AP025739">
    <property type="protein sequence ID" value="BDI34478.1"/>
    <property type="molecule type" value="Genomic_DNA"/>
</dbReference>
<dbReference type="PANTHER" id="PTHR30448:SF0">
    <property type="entry name" value="RNASE ADAPTER PROTEIN RAPZ"/>
    <property type="match status" value="1"/>
</dbReference>
<dbReference type="InterPro" id="IPR053930">
    <property type="entry name" value="RapZ-like_N"/>
</dbReference>
<dbReference type="InterPro" id="IPR053931">
    <property type="entry name" value="RapZ_C"/>
</dbReference>